<reference evidence="2" key="1">
    <citation type="submission" date="2018-04" db="EMBL/GenBank/DDBJ databases">
        <authorList>
            <person name="Cornet L."/>
        </authorList>
    </citation>
    <scope>NUCLEOTIDE SEQUENCE [LARGE SCALE GENOMIC DNA]</scope>
</reference>
<evidence type="ECO:0000313" key="1">
    <source>
        <dbReference type="EMBL" id="PZO34201.1"/>
    </source>
</evidence>
<protein>
    <submittedName>
        <fullName evidence="1">Uncharacterized protein</fullName>
    </submittedName>
</protein>
<dbReference type="AlphaFoldDB" id="A0A2W4XE71"/>
<comment type="caution">
    <text evidence="1">The sequence shown here is derived from an EMBL/GenBank/DDBJ whole genome shotgun (WGS) entry which is preliminary data.</text>
</comment>
<sequence length="107" mass="12796">MTKHKIYELTLPNDCIRKYLGILRIEKNRSERISQDFSWIFNDRVTLDMDGNILNNIVLWIPGYYGNGGHYEKHGWNKRKVNENDKIFYVNEKTVTVMLDLMEEHGF</sequence>
<organism evidence="1 2">
    <name type="scientific">Shackletoniella antarctica</name>
    <dbReference type="NCBI Taxonomy" id="268115"/>
    <lineage>
        <taxon>Bacteria</taxon>
        <taxon>Bacillati</taxon>
        <taxon>Cyanobacteriota</taxon>
        <taxon>Cyanophyceae</taxon>
        <taxon>Oculatellales</taxon>
        <taxon>Oculatellaceae</taxon>
        <taxon>Shackletoniella</taxon>
    </lineage>
</organism>
<gene>
    <name evidence="1" type="ORF">DCF17_20775</name>
</gene>
<dbReference type="EMBL" id="QBMN01000216">
    <property type="protein sequence ID" value="PZO34201.1"/>
    <property type="molecule type" value="Genomic_DNA"/>
</dbReference>
<accession>A0A2W4XE71</accession>
<evidence type="ECO:0000313" key="2">
    <source>
        <dbReference type="Proteomes" id="UP000249081"/>
    </source>
</evidence>
<proteinExistence type="predicted"/>
<dbReference type="Proteomes" id="UP000249081">
    <property type="component" value="Unassembled WGS sequence"/>
</dbReference>
<reference evidence="1 2" key="2">
    <citation type="submission" date="2018-06" db="EMBL/GenBank/DDBJ databases">
        <title>Metagenomic assembly of (sub)arctic Cyanobacteria and their associated microbiome from non-axenic cultures.</title>
        <authorList>
            <person name="Baurain D."/>
        </authorList>
    </citation>
    <scope>NUCLEOTIDE SEQUENCE [LARGE SCALE GENOMIC DNA]</scope>
    <source>
        <strain evidence="1">ULC041bin1</strain>
    </source>
</reference>
<name>A0A2W4XE71_9CYAN</name>